<dbReference type="EMBL" id="JBIYXZ010002070">
    <property type="protein sequence ID" value="KAL3064705.1"/>
    <property type="molecule type" value="Genomic_DNA"/>
</dbReference>
<comment type="caution">
    <text evidence="2">The sequence shown here is derived from an EMBL/GenBank/DDBJ whole genome shotgun (WGS) entry which is preliminary data.</text>
</comment>
<organism evidence="2 3">
    <name type="scientific">Pagothenia borchgrevinki</name>
    <name type="common">Bald rockcod</name>
    <name type="synonym">Trematomus borchgrevinki</name>
    <dbReference type="NCBI Taxonomy" id="8213"/>
    <lineage>
        <taxon>Eukaryota</taxon>
        <taxon>Metazoa</taxon>
        <taxon>Chordata</taxon>
        <taxon>Craniata</taxon>
        <taxon>Vertebrata</taxon>
        <taxon>Euteleostomi</taxon>
        <taxon>Actinopterygii</taxon>
        <taxon>Neopterygii</taxon>
        <taxon>Teleostei</taxon>
        <taxon>Neoteleostei</taxon>
        <taxon>Acanthomorphata</taxon>
        <taxon>Eupercaria</taxon>
        <taxon>Perciformes</taxon>
        <taxon>Notothenioidei</taxon>
        <taxon>Nototheniidae</taxon>
        <taxon>Pagothenia</taxon>
    </lineage>
</organism>
<evidence type="ECO:0000256" key="1">
    <source>
        <dbReference type="SAM" id="MobiDB-lite"/>
    </source>
</evidence>
<protein>
    <submittedName>
        <fullName evidence="2">Uncharacterized protein</fullName>
    </submittedName>
</protein>
<reference evidence="2 3" key="1">
    <citation type="journal article" date="2022" name="G3 (Bethesda)">
        <title>Evaluating Illumina-, Nanopore-, and PacBio-based genome assembly strategies with the bald notothen, Trematomus borchgrevinki.</title>
        <authorList>
            <person name="Rayamajhi N."/>
            <person name="Cheng C.C."/>
            <person name="Catchen J.M."/>
        </authorList>
    </citation>
    <scope>NUCLEOTIDE SEQUENCE [LARGE SCALE GENOMIC DNA]</scope>
    <source>
        <strain evidence="2">AGRC-2024</strain>
    </source>
</reference>
<proteinExistence type="predicted"/>
<evidence type="ECO:0000313" key="2">
    <source>
        <dbReference type="EMBL" id="KAL3064705.1"/>
    </source>
</evidence>
<keyword evidence="3" id="KW-1185">Reference proteome</keyword>
<gene>
    <name evidence="2" type="ORF">OYC64_000859</name>
</gene>
<accession>A0ABD2HFI9</accession>
<sequence length="67" mass="7709">MRGAYSVIITIPEVVQSVVYGDTPRCCCCWRTDVQPLSISRTPRDSPTHSRTEPHRVRPNPRTQPRF</sequence>
<dbReference type="AlphaFoldDB" id="A0ABD2HFI9"/>
<dbReference type="Proteomes" id="UP001619887">
    <property type="component" value="Unassembled WGS sequence"/>
</dbReference>
<reference evidence="2 3" key="2">
    <citation type="journal article" date="2024" name="G3 (Bethesda)">
        <title>The genome of the cryopelagic Antarctic bald notothen, Trematomus borchgrevinki.</title>
        <authorList>
            <person name="Rayamajhi N."/>
            <person name="Rivera-Colon A.G."/>
            <person name="Minhas B.F."/>
            <person name="Cheng C.C."/>
            <person name="Catchen J.M."/>
        </authorList>
    </citation>
    <scope>NUCLEOTIDE SEQUENCE [LARGE SCALE GENOMIC DNA]</scope>
    <source>
        <strain evidence="2">AGRC-2024</strain>
    </source>
</reference>
<feature type="region of interest" description="Disordered" evidence="1">
    <location>
        <begin position="38"/>
        <end position="67"/>
    </location>
</feature>
<feature type="compositionally biased region" description="Basic and acidic residues" evidence="1">
    <location>
        <begin position="42"/>
        <end position="56"/>
    </location>
</feature>
<evidence type="ECO:0000313" key="3">
    <source>
        <dbReference type="Proteomes" id="UP001619887"/>
    </source>
</evidence>
<name>A0ABD2HFI9_PAGBO</name>